<name>A0A0F9I902_9ZZZZ</name>
<organism evidence="2">
    <name type="scientific">marine sediment metagenome</name>
    <dbReference type="NCBI Taxonomy" id="412755"/>
    <lineage>
        <taxon>unclassified sequences</taxon>
        <taxon>metagenomes</taxon>
        <taxon>ecological metagenomes</taxon>
    </lineage>
</organism>
<dbReference type="AlphaFoldDB" id="A0A0F9I902"/>
<protein>
    <submittedName>
        <fullName evidence="2">Uncharacterized protein</fullName>
    </submittedName>
</protein>
<comment type="caution">
    <text evidence="2">The sequence shown here is derived from an EMBL/GenBank/DDBJ whole genome shotgun (WGS) entry which is preliminary data.</text>
</comment>
<proteinExistence type="predicted"/>
<sequence length="124" mass="14805">MEDKKKIEMPQDMLNKLTAEENPNDRDDGEEPPLYIMVVDAKNREHIVKVLNIDKAFQGDVEIIEEWYEEEDVESEWEPGVYQTNIRIESYKSPDTPISPGEWECNMDWYNTKKYRLELPHEEI</sequence>
<reference evidence="2" key="1">
    <citation type="journal article" date="2015" name="Nature">
        <title>Complex archaea that bridge the gap between prokaryotes and eukaryotes.</title>
        <authorList>
            <person name="Spang A."/>
            <person name="Saw J.H."/>
            <person name="Jorgensen S.L."/>
            <person name="Zaremba-Niedzwiedzka K."/>
            <person name="Martijn J."/>
            <person name="Lind A.E."/>
            <person name="van Eijk R."/>
            <person name="Schleper C."/>
            <person name="Guy L."/>
            <person name="Ettema T.J."/>
        </authorList>
    </citation>
    <scope>NUCLEOTIDE SEQUENCE</scope>
</reference>
<feature type="region of interest" description="Disordered" evidence="1">
    <location>
        <begin position="1"/>
        <end position="32"/>
    </location>
</feature>
<accession>A0A0F9I902</accession>
<evidence type="ECO:0000256" key="1">
    <source>
        <dbReference type="SAM" id="MobiDB-lite"/>
    </source>
</evidence>
<dbReference type="EMBL" id="LAZR01012997">
    <property type="protein sequence ID" value="KKM24081.1"/>
    <property type="molecule type" value="Genomic_DNA"/>
</dbReference>
<gene>
    <name evidence="2" type="ORF">LCGC14_1608710</name>
</gene>
<evidence type="ECO:0000313" key="2">
    <source>
        <dbReference type="EMBL" id="KKM24081.1"/>
    </source>
</evidence>